<dbReference type="PANTHER" id="PTHR44591">
    <property type="entry name" value="STRESS RESPONSE REGULATOR PROTEIN 1"/>
    <property type="match status" value="1"/>
</dbReference>
<feature type="domain" description="Response regulatory" evidence="3">
    <location>
        <begin position="4"/>
        <end position="120"/>
    </location>
</feature>
<comment type="caution">
    <text evidence="4">The sequence shown here is derived from an EMBL/GenBank/DDBJ whole genome shotgun (WGS) entry which is preliminary data.</text>
</comment>
<keyword evidence="1 2" id="KW-0597">Phosphoprotein</keyword>
<dbReference type="EMBL" id="VXOY01000011">
    <property type="protein sequence ID" value="MYE38154.1"/>
    <property type="molecule type" value="Genomic_DNA"/>
</dbReference>
<dbReference type="Pfam" id="PF00072">
    <property type="entry name" value="Response_reg"/>
    <property type="match status" value="1"/>
</dbReference>
<sequence length="128" mass="14778">MDKRVLIIDRDHYLLGLYANSFVEAGLNAHGTTTGREGLMLLDTHKPHLILMDIVFRDMNGMQFLRHIYSMRHYQKIPIVLVSNYNTTSYQQIAHDVGIHTWLMKREHTADEIVLFVSGVLHSYSHSG</sequence>
<dbReference type="InterPro" id="IPR050595">
    <property type="entry name" value="Bact_response_regulator"/>
</dbReference>
<evidence type="ECO:0000256" key="1">
    <source>
        <dbReference type="ARBA" id="ARBA00022553"/>
    </source>
</evidence>
<dbReference type="InterPro" id="IPR011006">
    <property type="entry name" value="CheY-like_superfamily"/>
</dbReference>
<proteinExistence type="predicted"/>
<name>A0A845DBX7_9BACT</name>
<dbReference type="Proteomes" id="UP000449092">
    <property type="component" value="Unassembled WGS sequence"/>
</dbReference>
<organism evidence="4 5">
    <name type="scientific">Candidatus Spechtbacteria bacterium SB0662_bin_43</name>
    <dbReference type="NCBI Taxonomy" id="2604897"/>
    <lineage>
        <taxon>Bacteria</taxon>
        <taxon>Candidatus Spechtiibacteriota</taxon>
    </lineage>
</organism>
<dbReference type="GO" id="GO:0000160">
    <property type="term" value="P:phosphorelay signal transduction system"/>
    <property type="evidence" value="ECO:0007669"/>
    <property type="project" value="InterPro"/>
</dbReference>
<evidence type="ECO:0000313" key="4">
    <source>
        <dbReference type="EMBL" id="MYE38154.1"/>
    </source>
</evidence>
<accession>A0A845DBX7</accession>
<dbReference type="PROSITE" id="PS50110">
    <property type="entry name" value="RESPONSE_REGULATORY"/>
    <property type="match status" value="1"/>
</dbReference>
<feature type="modified residue" description="4-aspartylphosphate" evidence="2">
    <location>
        <position position="53"/>
    </location>
</feature>
<evidence type="ECO:0000256" key="2">
    <source>
        <dbReference type="PROSITE-ProRule" id="PRU00169"/>
    </source>
</evidence>
<dbReference type="Gene3D" id="3.40.50.2300">
    <property type="match status" value="1"/>
</dbReference>
<dbReference type="AlphaFoldDB" id="A0A845DBX7"/>
<dbReference type="PANTHER" id="PTHR44591:SF3">
    <property type="entry name" value="RESPONSE REGULATORY DOMAIN-CONTAINING PROTEIN"/>
    <property type="match status" value="1"/>
</dbReference>
<dbReference type="CDD" id="cd00156">
    <property type="entry name" value="REC"/>
    <property type="match status" value="1"/>
</dbReference>
<dbReference type="SMART" id="SM00448">
    <property type="entry name" value="REC"/>
    <property type="match status" value="1"/>
</dbReference>
<evidence type="ECO:0000259" key="3">
    <source>
        <dbReference type="PROSITE" id="PS50110"/>
    </source>
</evidence>
<reference evidence="4 5" key="1">
    <citation type="submission" date="2019-09" db="EMBL/GenBank/DDBJ databases">
        <title>Characterisation of the sponge microbiome using genome-centric metagenomics.</title>
        <authorList>
            <person name="Engelberts J.P."/>
            <person name="Robbins S.J."/>
            <person name="De Goeij J.M."/>
            <person name="Aranda M."/>
            <person name="Bell S.C."/>
            <person name="Webster N.S."/>
        </authorList>
    </citation>
    <scope>NUCLEOTIDE SEQUENCE [LARGE SCALE GENOMIC DNA]</scope>
    <source>
        <strain evidence="4">SB0662_bin_43</strain>
    </source>
</reference>
<gene>
    <name evidence="4" type="ORF">F4X82_01365</name>
</gene>
<dbReference type="SUPFAM" id="SSF52172">
    <property type="entry name" value="CheY-like"/>
    <property type="match status" value="1"/>
</dbReference>
<dbReference type="InterPro" id="IPR001789">
    <property type="entry name" value="Sig_transdc_resp-reg_receiver"/>
</dbReference>
<protein>
    <submittedName>
        <fullName evidence="4">Response regulator</fullName>
    </submittedName>
</protein>
<evidence type="ECO:0000313" key="5">
    <source>
        <dbReference type="Proteomes" id="UP000449092"/>
    </source>
</evidence>